<protein>
    <submittedName>
        <fullName evidence="1">Uncharacterized protein</fullName>
    </submittedName>
</protein>
<dbReference type="Proteomes" id="UP001433508">
    <property type="component" value="Unassembled WGS sequence"/>
</dbReference>
<reference evidence="2" key="1">
    <citation type="journal article" date="2024" name="Front. Bioeng. Biotechnol.">
        <title>Genome-scale model development and genomic sequencing of the oleaginous clade Lipomyces.</title>
        <authorList>
            <person name="Czajka J.J."/>
            <person name="Han Y."/>
            <person name="Kim J."/>
            <person name="Mondo S.J."/>
            <person name="Hofstad B.A."/>
            <person name="Robles A."/>
            <person name="Haridas S."/>
            <person name="Riley R."/>
            <person name="LaButti K."/>
            <person name="Pangilinan J."/>
            <person name="Andreopoulos W."/>
            <person name="Lipzen A."/>
            <person name="Yan J."/>
            <person name="Wang M."/>
            <person name="Ng V."/>
            <person name="Grigoriev I.V."/>
            <person name="Spatafora J.W."/>
            <person name="Magnuson J.K."/>
            <person name="Baker S.E."/>
            <person name="Pomraning K.R."/>
        </authorList>
    </citation>
    <scope>NUCLEOTIDE SEQUENCE [LARGE SCALE GENOMIC DNA]</scope>
    <source>
        <strain evidence="2">CBS 7786</strain>
    </source>
</reference>
<evidence type="ECO:0000313" key="1">
    <source>
        <dbReference type="EMBL" id="KAK9236925.1"/>
    </source>
</evidence>
<proteinExistence type="predicted"/>
<gene>
    <name evidence="1" type="ORF">V1525DRAFT_419945</name>
</gene>
<name>A0ACC3SZT5_LIPKO</name>
<dbReference type="EMBL" id="MU971377">
    <property type="protein sequence ID" value="KAK9236925.1"/>
    <property type="molecule type" value="Genomic_DNA"/>
</dbReference>
<accession>A0ACC3SZT5</accession>
<evidence type="ECO:0000313" key="2">
    <source>
        <dbReference type="Proteomes" id="UP001433508"/>
    </source>
</evidence>
<organism evidence="1 2">
    <name type="scientific">Lipomyces kononenkoae</name>
    <name type="common">Yeast</name>
    <dbReference type="NCBI Taxonomy" id="34357"/>
    <lineage>
        <taxon>Eukaryota</taxon>
        <taxon>Fungi</taxon>
        <taxon>Dikarya</taxon>
        <taxon>Ascomycota</taxon>
        <taxon>Saccharomycotina</taxon>
        <taxon>Lipomycetes</taxon>
        <taxon>Lipomycetales</taxon>
        <taxon>Lipomycetaceae</taxon>
        <taxon>Lipomyces</taxon>
    </lineage>
</organism>
<keyword evidence="2" id="KW-1185">Reference proteome</keyword>
<sequence length="313" mass="33977">MSDFQQLLEQLRQSNVTKTIHKEPYPAILPSRPELSQAGKVVLISGGGTGIGLAIARSFVRASADTVIIVGRRPDVIATAGSNLEQEAKTAGTNTKIVARPCDLVNLAEVDAFWKDLAAQGITVDVFVANAAKFTEPKPILELGADEVWSHFEANAKAPLYFTEKFCSQPGDKQKFLVNVSTQAIHDTANPGVAVRPAYTLTKMAGTLLFQVIAQNTSPKKLQVISFHPGLIYNDAWKAMSASLVPELFDNVDLCSGFAVWAATKEAEFLHGRFVWASWDVEELSTGDVRKRIDEDPYFLKCSIVGINGGLLA</sequence>
<comment type="caution">
    <text evidence="1">The sequence shown here is derived from an EMBL/GenBank/DDBJ whole genome shotgun (WGS) entry which is preliminary data.</text>
</comment>